<feature type="compositionally biased region" description="Basic and acidic residues" evidence="6">
    <location>
        <begin position="1"/>
        <end position="14"/>
    </location>
</feature>
<feature type="transmembrane region" description="Helical" evidence="7">
    <location>
        <begin position="136"/>
        <end position="155"/>
    </location>
</feature>
<dbReference type="EMBL" id="GG663749">
    <property type="protein sequence ID" value="EEH52156.1"/>
    <property type="molecule type" value="Genomic_DNA"/>
</dbReference>
<dbReference type="AlphaFoldDB" id="C1N6S6"/>
<feature type="transmembrane region" description="Helical" evidence="7">
    <location>
        <begin position="167"/>
        <end position="189"/>
    </location>
</feature>
<dbReference type="PANTHER" id="PTHR23506">
    <property type="entry name" value="GH10249P"/>
    <property type="match status" value="1"/>
</dbReference>
<keyword evidence="3 7" id="KW-0812">Transmembrane</keyword>
<evidence type="ECO:0000313" key="9">
    <source>
        <dbReference type="EMBL" id="EEH52156.1"/>
    </source>
</evidence>
<feature type="transmembrane region" description="Helical" evidence="7">
    <location>
        <begin position="379"/>
        <end position="400"/>
    </location>
</feature>
<evidence type="ECO:0000313" key="10">
    <source>
        <dbReference type="Proteomes" id="UP000001876"/>
    </source>
</evidence>
<evidence type="ECO:0000259" key="8">
    <source>
        <dbReference type="PROSITE" id="PS50850"/>
    </source>
</evidence>
<dbReference type="Proteomes" id="UP000001876">
    <property type="component" value="Unassembled WGS sequence"/>
</dbReference>
<feature type="compositionally biased region" description="Basic and acidic residues" evidence="6">
    <location>
        <begin position="21"/>
        <end position="30"/>
    </location>
</feature>
<dbReference type="InterPro" id="IPR036259">
    <property type="entry name" value="MFS_trans_sf"/>
</dbReference>
<feature type="domain" description="Major facilitator superfamily (MFS) profile" evidence="8">
    <location>
        <begin position="67"/>
        <end position="474"/>
    </location>
</feature>
<dbReference type="PROSITE" id="PS50850">
    <property type="entry name" value="MFS"/>
    <property type="match status" value="1"/>
</dbReference>
<feature type="transmembrane region" description="Helical" evidence="7">
    <location>
        <begin position="70"/>
        <end position="92"/>
    </location>
</feature>
<dbReference type="SUPFAM" id="SSF103473">
    <property type="entry name" value="MFS general substrate transporter"/>
    <property type="match status" value="1"/>
</dbReference>
<dbReference type="GO" id="GO:0022857">
    <property type="term" value="F:transmembrane transporter activity"/>
    <property type="evidence" value="ECO:0007669"/>
    <property type="project" value="InterPro"/>
</dbReference>
<name>C1N6S6_MICPC</name>
<keyword evidence="10" id="KW-1185">Reference proteome</keyword>
<evidence type="ECO:0000256" key="2">
    <source>
        <dbReference type="ARBA" id="ARBA00022448"/>
    </source>
</evidence>
<comment type="subcellular location">
    <subcellularLocation>
        <location evidence="1">Membrane</location>
        <topology evidence="1">Multi-pass membrane protein</topology>
    </subcellularLocation>
</comment>
<dbReference type="InterPro" id="IPR050930">
    <property type="entry name" value="MFS_Vesicular_Transporter"/>
</dbReference>
<sequence length="512" mass="54267">MSRRERDREERRPLDPWNDSDSERSDDRARLVSISRDDDDDDETRPTSRDDDDETRPTSSWEILSKHRGVMGVFCFASVVSTASTSVPFPFLGNDFRRAGLPPFLVGVVFSALPAGVLVASPFAQRLSWRFGAKRCVVCGLLAQAAAVALCVLGGESGYVVWGVMRLLQGMAIALESVTMLCVVTRAVPDAVSIAAGLQEVSAGFGTLIGPIIGGYLYDAGGSSPTLPLLVNAALVLLAAPVVSRALETVRNVDAEAPREDEEKPKFRRLLANPTFVAIATAALVISTSFGGIPTTLPLHLRKTLNLSASNIGVVYAILAGLYAVITPIVGMISHDSLVGDVALAVVGMGCMSIAHLLFGPSALLRESSEVSDVARWNLNVLAASCVYGLGSALAFVPLLPLLQAAVKREGPMYVDMVNGVFVSLYFSGELLGQLFGASLASALGYPGAGTLWALALLVVAGILIVVEGAHAALSGWWHRREERAEDEDEEAGLDGLEEALLLDDSDSDGME</sequence>
<keyword evidence="2" id="KW-0813">Transport</keyword>
<dbReference type="OrthoDB" id="497880at2759"/>
<dbReference type="Pfam" id="PF07690">
    <property type="entry name" value="MFS_1"/>
    <property type="match status" value="1"/>
</dbReference>
<dbReference type="GO" id="GO:0016020">
    <property type="term" value="C:membrane"/>
    <property type="evidence" value="ECO:0007669"/>
    <property type="project" value="UniProtKB-SubCell"/>
</dbReference>
<evidence type="ECO:0000256" key="5">
    <source>
        <dbReference type="ARBA" id="ARBA00023136"/>
    </source>
</evidence>
<evidence type="ECO:0000256" key="4">
    <source>
        <dbReference type="ARBA" id="ARBA00022989"/>
    </source>
</evidence>
<evidence type="ECO:0000256" key="3">
    <source>
        <dbReference type="ARBA" id="ARBA00022692"/>
    </source>
</evidence>
<protein>
    <submittedName>
        <fullName evidence="9">Major facilitator superfamily</fullName>
    </submittedName>
</protein>
<accession>C1N6S6</accession>
<keyword evidence="5 7" id="KW-0472">Membrane</keyword>
<evidence type="ECO:0000256" key="6">
    <source>
        <dbReference type="SAM" id="MobiDB-lite"/>
    </source>
</evidence>
<feature type="transmembrane region" description="Helical" evidence="7">
    <location>
        <begin position="201"/>
        <end position="218"/>
    </location>
</feature>
<organism evidence="10">
    <name type="scientific">Micromonas pusilla (strain CCMP1545)</name>
    <name type="common">Picoplanktonic green alga</name>
    <dbReference type="NCBI Taxonomy" id="564608"/>
    <lineage>
        <taxon>Eukaryota</taxon>
        <taxon>Viridiplantae</taxon>
        <taxon>Chlorophyta</taxon>
        <taxon>Mamiellophyceae</taxon>
        <taxon>Mamiellales</taxon>
        <taxon>Mamiellaceae</taxon>
        <taxon>Micromonas</taxon>
    </lineage>
</organism>
<feature type="region of interest" description="Disordered" evidence="6">
    <location>
        <begin position="1"/>
        <end position="60"/>
    </location>
</feature>
<dbReference type="Gene3D" id="1.20.1250.20">
    <property type="entry name" value="MFS general substrate transporter like domains"/>
    <property type="match status" value="1"/>
</dbReference>
<feature type="transmembrane region" description="Helical" evidence="7">
    <location>
        <begin position="104"/>
        <end position="124"/>
    </location>
</feature>
<dbReference type="OMA" id="RLNFEWA"/>
<dbReference type="InterPro" id="IPR011701">
    <property type="entry name" value="MFS"/>
</dbReference>
<evidence type="ECO:0000256" key="1">
    <source>
        <dbReference type="ARBA" id="ARBA00004141"/>
    </source>
</evidence>
<dbReference type="GeneID" id="9689046"/>
<dbReference type="eggNOG" id="KOG3764">
    <property type="taxonomic scope" value="Eukaryota"/>
</dbReference>
<gene>
    <name evidence="9" type="ORF">MICPUCDRAFT_53422</name>
</gene>
<reference evidence="9 10" key="1">
    <citation type="journal article" date="2009" name="Science">
        <title>Green evolution and dynamic adaptations revealed by genomes of the marine picoeukaryotes Micromonas.</title>
        <authorList>
            <person name="Worden A.Z."/>
            <person name="Lee J.H."/>
            <person name="Mock T."/>
            <person name="Rouze P."/>
            <person name="Simmons M.P."/>
            <person name="Aerts A.L."/>
            <person name="Allen A.E."/>
            <person name="Cuvelier M.L."/>
            <person name="Derelle E."/>
            <person name="Everett M.V."/>
            <person name="Foulon E."/>
            <person name="Grimwood J."/>
            <person name="Gundlach H."/>
            <person name="Henrissat B."/>
            <person name="Napoli C."/>
            <person name="McDonald S.M."/>
            <person name="Parker M.S."/>
            <person name="Rombauts S."/>
            <person name="Salamov A."/>
            <person name="Von Dassow P."/>
            <person name="Badger J.H."/>
            <person name="Coutinho P.M."/>
            <person name="Demir E."/>
            <person name="Dubchak I."/>
            <person name="Gentemann C."/>
            <person name="Eikrem W."/>
            <person name="Gready J.E."/>
            <person name="John U."/>
            <person name="Lanier W."/>
            <person name="Lindquist E.A."/>
            <person name="Lucas S."/>
            <person name="Mayer K.F."/>
            <person name="Moreau H."/>
            <person name="Not F."/>
            <person name="Otillar R."/>
            <person name="Panaud O."/>
            <person name="Pangilinan J."/>
            <person name="Paulsen I."/>
            <person name="Piegu B."/>
            <person name="Poliakov A."/>
            <person name="Robbens S."/>
            <person name="Schmutz J."/>
            <person name="Toulza E."/>
            <person name="Wyss T."/>
            <person name="Zelensky A."/>
            <person name="Zhou K."/>
            <person name="Armbrust E.V."/>
            <person name="Bhattacharya D."/>
            <person name="Goodenough U.W."/>
            <person name="Van de Peer Y."/>
            <person name="Grigoriev I.V."/>
        </authorList>
    </citation>
    <scope>NUCLEOTIDE SEQUENCE [LARGE SCALE GENOMIC DNA]</scope>
    <source>
        <strain evidence="9 10">CCMP1545</strain>
    </source>
</reference>
<proteinExistence type="predicted"/>
<feature type="transmembrane region" description="Helical" evidence="7">
    <location>
        <begin position="305"/>
        <end position="326"/>
    </location>
</feature>
<dbReference type="STRING" id="564608.C1N6S6"/>
<feature type="transmembrane region" description="Helical" evidence="7">
    <location>
        <begin position="452"/>
        <end position="474"/>
    </location>
</feature>
<feature type="transmembrane region" description="Helical" evidence="7">
    <location>
        <begin position="230"/>
        <end position="250"/>
    </location>
</feature>
<dbReference type="KEGG" id="mpp:MICPUCDRAFT_53422"/>
<dbReference type="PANTHER" id="PTHR23506:SF26">
    <property type="entry name" value="MFS-TYPE TRANSPORTER SLC18B1"/>
    <property type="match status" value="1"/>
</dbReference>
<evidence type="ECO:0000256" key="7">
    <source>
        <dbReference type="SAM" id="Phobius"/>
    </source>
</evidence>
<feature type="transmembrane region" description="Helical" evidence="7">
    <location>
        <begin position="421"/>
        <end position="446"/>
    </location>
</feature>
<feature type="transmembrane region" description="Helical" evidence="7">
    <location>
        <begin position="338"/>
        <end position="359"/>
    </location>
</feature>
<keyword evidence="4 7" id="KW-1133">Transmembrane helix</keyword>
<dbReference type="RefSeq" id="XP_003063783.1">
    <property type="nucleotide sequence ID" value="XM_003063737.1"/>
</dbReference>
<dbReference type="InterPro" id="IPR020846">
    <property type="entry name" value="MFS_dom"/>
</dbReference>
<feature type="transmembrane region" description="Helical" evidence="7">
    <location>
        <begin position="270"/>
        <end position="293"/>
    </location>
</feature>